<feature type="transmembrane region" description="Helical" evidence="1">
    <location>
        <begin position="139"/>
        <end position="159"/>
    </location>
</feature>
<feature type="transmembrane region" description="Helical" evidence="1">
    <location>
        <begin position="41"/>
        <end position="60"/>
    </location>
</feature>
<feature type="transmembrane region" description="Helical" evidence="1">
    <location>
        <begin position="97"/>
        <end position="118"/>
    </location>
</feature>
<dbReference type="Pfam" id="PF13687">
    <property type="entry name" value="DUF4153"/>
    <property type="match status" value="1"/>
</dbReference>
<keyword evidence="1" id="KW-1133">Transmembrane helix</keyword>
<protein>
    <submittedName>
        <fullName evidence="2">DUF4153 domain-containing protein</fullName>
    </submittedName>
</protein>
<proteinExistence type="predicted"/>
<dbReference type="InterPro" id="IPR025291">
    <property type="entry name" value="DUF4153"/>
</dbReference>
<evidence type="ECO:0000256" key="1">
    <source>
        <dbReference type="SAM" id="Phobius"/>
    </source>
</evidence>
<name>A0ABX0RB12_9GAMM</name>
<keyword evidence="1" id="KW-0812">Transmembrane</keyword>
<feature type="transmembrane region" description="Helical" evidence="1">
    <location>
        <begin position="220"/>
        <end position="240"/>
    </location>
</feature>
<sequence length="575" mass="64785">MLQHSLSAPRTMWLIVVIGLLTGLIWGILDGAHQVSGWRLYLLSLSFSAASVLAFTLTSIRQWRPWLCTALVLPVQALMTGWLRWTFPDTLDSSDFAIDSLLAQLFFLFLIMPLIQAWCDTQRESWGKSATDALWHNSFTVLITALMTGVFWLVLLLWGKLFKLIGIELFEDLFFRDHLFPPVATGGIVATGIVLCRNLPKTAQMFRQLFSLLSGVLQPLHALISLVFLACLVFTGLTIIPAEVSSATLLITMALIMLLLGTINAGQEGTLRYPRWLIRAVWLVQCLTPLLAILAVYALWVRIAQYGWTASRVEAAIVVALTLLWSLMMVIEQWKNWDQPGGNIPRLNVIMLALITLSWCLLHSPLLDPYRIEVNSQLARYSSGKAKADSMDLYSFSKAGRRGDKALQQLQQHPEWIKSGEDKYTLSSMLPGHNSKESHAVTVAALQEKISLREHSPAPAEGWWQYLASDPDSRFSLSCLDKTNRCLVWLLDLNNDNVPEVLLYNRDLSRINIYQHAGAKWSMIGEISGFSSAMPAEKVLEQGHMTAQEKRWHDLNIDGTRYPVQYYGTPEDPME</sequence>
<evidence type="ECO:0000313" key="3">
    <source>
        <dbReference type="Proteomes" id="UP001515683"/>
    </source>
</evidence>
<dbReference type="RefSeq" id="WP_167015315.1">
    <property type="nucleotide sequence ID" value="NZ_VWXF01000005.1"/>
</dbReference>
<feature type="transmembrane region" description="Helical" evidence="1">
    <location>
        <begin position="306"/>
        <end position="327"/>
    </location>
</feature>
<gene>
    <name evidence="2" type="ORF">F3J40_13190</name>
</gene>
<feature type="transmembrane region" description="Helical" evidence="1">
    <location>
        <begin position="12"/>
        <end position="29"/>
    </location>
</feature>
<organism evidence="2 3">
    <name type="scientific">Candidatus Pantoea multigeneris</name>
    <dbReference type="NCBI Taxonomy" id="2608357"/>
    <lineage>
        <taxon>Bacteria</taxon>
        <taxon>Pseudomonadati</taxon>
        <taxon>Pseudomonadota</taxon>
        <taxon>Gammaproteobacteria</taxon>
        <taxon>Enterobacterales</taxon>
        <taxon>Erwiniaceae</taxon>
        <taxon>Pantoea</taxon>
    </lineage>
</organism>
<keyword evidence="1" id="KW-0472">Membrane</keyword>
<accession>A0ABX0RB12</accession>
<comment type="caution">
    <text evidence="2">The sequence shown here is derived from an EMBL/GenBank/DDBJ whole genome shotgun (WGS) entry which is preliminary data.</text>
</comment>
<feature type="transmembrane region" description="Helical" evidence="1">
    <location>
        <begin position="277"/>
        <end position="300"/>
    </location>
</feature>
<feature type="transmembrane region" description="Helical" evidence="1">
    <location>
        <begin position="179"/>
        <end position="199"/>
    </location>
</feature>
<reference evidence="2 3" key="1">
    <citation type="journal article" date="2019" name="bioRxiv">
        <title>Bacteria contribute to plant secondary compound degradation in a generalist herbivore system.</title>
        <authorList>
            <person name="Francoeur C.B."/>
            <person name="Khadempour L."/>
            <person name="Moreira-Soto R.D."/>
            <person name="Gotting K."/>
            <person name="Book A.J."/>
            <person name="Pinto-Tomas A.A."/>
            <person name="Keefover-Ring K."/>
            <person name="Currie C.R."/>
        </authorList>
    </citation>
    <scope>NUCLEOTIDE SEQUENCE [LARGE SCALE GENOMIC DNA]</scope>
    <source>
        <strain evidence="2">Acro-835</strain>
    </source>
</reference>
<feature type="transmembrane region" description="Helical" evidence="1">
    <location>
        <begin position="246"/>
        <end position="265"/>
    </location>
</feature>
<feature type="transmembrane region" description="Helical" evidence="1">
    <location>
        <begin position="347"/>
        <end position="367"/>
    </location>
</feature>
<keyword evidence="3" id="KW-1185">Reference proteome</keyword>
<feature type="transmembrane region" description="Helical" evidence="1">
    <location>
        <begin position="67"/>
        <end position="85"/>
    </location>
</feature>
<dbReference type="Proteomes" id="UP001515683">
    <property type="component" value="Unassembled WGS sequence"/>
</dbReference>
<dbReference type="EMBL" id="VWXF01000005">
    <property type="protein sequence ID" value="NIF22551.1"/>
    <property type="molecule type" value="Genomic_DNA"/>
</dbReference>
<evidence type="ECO:0000313" key="2">
    <source>
        <dbReference type="EMBL" id="NIF22551.1"/>
    </source>
</evidence>